<accession>A0ACA9KE13</accession>
<organism evidence="1 2">
    <name type="scientific">Scutellospora calospora</name>
    <dbReference type="NCBI Taxonomy" id="85575"/>
    <lineage>
        <taxon>Eukaryota</taxon>
        <taxon>Fungi</taxon>
        <taxon>Fungi incertae sedis</taxon>
        <taxon>Mucoromycota</taxon>
        <taxon>Glomeromycotina</taxon>
        <taxon>Glomeromycetes</taxon>
        <taxon>Diversisporales</taxon>
        <taxon>Gigasporaceae</taxon>
        <taxon>Scutellospora</taxon>
    </lineage>
</organism>
<comment type="caution">
    <text evidence="1">The sequence shown here is derived from an EMBL/GenBank/DDBJ whole genome shotgun (WGS) entry which is preliminary data.</text>
</comment>
<dbReference type="Proteomes" id="UP000789860">
    <property type="component" value="Unassembled WGS sequence"/>
</dbReference>
<evidence type="ECO:0000313" key="2">
    <source>
        <dbReference type="Proteomes" id="UP000789860"/>
    </source>
</evidence>
<reference evidence="1" key="1">
    <citation type="submission" date="2021-06" db="EMBL/GenBank/DDBJ databases">
        <authorList>
            <person name="Kallberg Y."/>
            <person name="Tangrot J."/>
            <person name="Rosling A."/>
        </authorList>
    </citation>
    <scope>NUCLEOTIDE SEQUENCE</scope>
    <source>
        <strain evidence="1">AU212A</strain>
    </source>
</reference>
<gene>
    <name evidence="1" type="ORF">SCALOS_LOCUS1925</name>
</gene>
<protein>
    <submittedName>
        <fullName evidence="1">9133_t:CDS:1</fullName>
    </submittedName>
</protein>
<keyword evidence="2" id="KW-1185">Reference proteome</keyword>
<name>A0ACA9KE13_9GLOM</name>
<proteinExistence type="predicted"/>
<sequence length="259" mass="30063">MNKYSDNVHTTSNKFHFENGRRFHNVEDSTYFLPNDDEECDRLHFQHFLERYVWQNNFSAPVKDLLNQKGAMVLDVGTGAGSWLFEMATNFPKAHYIGIDISPVQPGYIKPKNVRFIEANVLETLPFDNNKFDYIFQRILYVGIPGNKWSSVINELVRVLKPDGYLELQGLLENNEQLHKVHYEIKTKCDSENCDKLCKLSAENYITALATMKPKLMTTIDVSSNEYDDLVKTMEKELIELESFTPRVRVYAQKKFISG</sequence>
<dbReference type="EMBL" id="CAJVPM010001526">
    <property type="protein sequence ID" value="CAG8468518.1"/>
    <property type="molecule type" value="Genomic_DNA"/>
</dbReference>
<evidence type="ECO:0000313" key="1">
    <source>
        <dbReference type="EMBL" id="CAG8468518.1"/>
    </source>
</evidence>